<gene>
    <name evidence="2" type="ORF">DY000_02061414</name>
</gene>
<evidence type="ECO:0000313" key="3">
    <source>
        <dbReference type="Proteomes" id="UP000266723"/>
    </source>
</evidence>
<organism evidence="2 3">
    <name type="scientific">Brassica cretica</name>
    <name type="common">Mustard</name>
    <dbReference type="NCBI Taxonomy" id="69181"/>
    <lineage>
        <taxon>Eukaryota</taxon>
        <taxon>Viridiplantae</taxon>
        <taxon>Streptophyta</taxon>
        <taxon>Embryophyta</taxon>
        <taxon>Tracheophyta</taxon>
        <taxon>Spermatophyta</taxon>
        <taxon>Magnoliopsida</taxon>
        <taxon>eudicotyledons</taxon>
        <taxon>Gunneridae</taxon>
        <taxon>Pentapetalae</taxon>
        <taxon>rosids</taxon>
        <taxon>malvids</taxon>
        <taxon>Brassicales</taxon>
        <taxon>Brassicaceae</taxon>
        <taxon>Brassiceae</taxon>
        <taxon>Brassica</taxon>
    </lineage>
</organism>
<evidence type="ECO:0000313" key="2">
    <source>
        <dbReference type="EMBL" id="KAF3518926.1"/>
    </source>
</evidence>
<feature type="region of interest" description="Disordered" evidence="1">
    <location>
        <begin position="85"/>
        <end position="129"/>
    </location>
</feature>
<comment type="caution">
    <text evidence="2">The sequence shown here is derived from an EMBL/GenBank/DDBJ whole genome shotgun (WGS) entry which is preliminary data.</text>
</comment>
<accession>A0ABQ7AXM0</accession>
<feature type="compositionally biased region" description="Basic and acidic residues" evidence="1">
    <location>
        <begin position="88"/>
        <end position="98"/>
    </location>
</feature>
<sequence>MIEKVRFGFGSVSSEGTVAESDLDSGTVPTVGEVEFGCSKSIGMVSEEVVVVSSFFSAIEAIVTEGEEFLRDPLREQDKTVLGVASAKDGKLTGDRGEVGSGGSGGRMGGGSPGANTGGFMSEEAPGTC</sequence>
<proteinExistence type="predicted"/>
<dbReference type="Proteomes" id="UP000266723">
    <property type="component" value="Unassembled WGS sequence"/>
</dbReference>
<feature type="compositionally biased region" description="Gly residues" evidence="1">
    <location>
        <begin position="99"/>
        <end position="117"/>
    </location>
</feature>
<dbReference type="EMBL" id="QGKV02001556">
    <property type="protein sequence ID" value="KAF3518926.1"/>
    <property type="molecule type" value="Genomic_DNA"/>
</dbReference>
<name>A0ABQ7AXM0_BRACR</name>
<keyword evidence="3" id="KW-1185">Reference proteome</keyword>
<protein>
    <submittedName>
        <fullName evidence="2">Uncharacterized protein</fullName>
    </submittedName>
</protein>
<reference evidence="2 3" key="1">
    <citation type="journal article" date="2020" name="BMC Genomics">
        <title>Intraspecific diversification of the crop wild relative Brassica cretica Lam. using demographic model selection.</title>
        <authorList>
            <person name="Kioukis A."/>
            <person name="Michalopoulou V.A."/>
            <person name="Briers L."/>
            <person name="Pirintsos S."/>
            <person name="Studholme D.J."/>
            <person name="Pavlidis P."/>
            <person name="Sarris P.F."/>
        </authorList>
    </citation>
    <scope>NUCLEOTIDE SEQUENCE [LARGE SCALE GENOMIC DNA]</scope>
    <source>
        <strain evidence="3">cv. PFS-1207/04</strain>
    </source>
</reference>
<evidence type="ECO:0000256" key="1">
    <source>
        <dbReference type="SAM" id="MobiDB-lite"/>
    </source>
</evidence>